<protein>
    <submittedName>
        <fullName evidence="2">Uncharacterized protein</fullName>
    </submittedName>
</protein>
<dbReference type="AlphaFoldDB" id="A0A6V7PSZ4"/>
<dbReference type="EMBL" id="LR862151">
    <property type="protein sequence ID" value="CAD1833885.1"/>
    <property type="molecule type" value="Genomic_DNA"/>
</dbReference>
<feature type="region of interest" description="Disordered" evidence="1">
    <location>
        <begin position="39"/>
        <end position="60"/>
    </location>
</feature>
<organism evidence="2">
    <name type="scientific">Ananas comosus var. bracteatus</name>
    <name type="common">red pineapple</name>
    <dbReference type="NCBI Taxonomy" id="296719"/>
    <lineage>
        <taxon>Eukaryota</taxon>
        <taxon>Viridiplantae</taxon>
        <taxon>Streptophyta</taxon>
        <taxon>Embryophyta</taxon>
        <taxon>Tracheophyta</taxon>
        <taxon>Spermatophyta</taxon>
        <taxon>Magnoliopsida</taxon>
        <taxon>Liliopsida</taxon>
        <taxon>Poales</taxon>
        <taxon>Bromeliaceae</taxon>
        <taxon>Bromelioideae</taxon>
        <taxon>Ananas</taxon>
    </lineage>
</organism>
<reference evidence="2" key="1">
    <citation type="submission" date="2020-07" db="EMBL/GenBank/DDBJ databases">
        <authorList>
            <person name="Lin J."/>
        </authorList>
    </citation>
    <scope>NUCLEOTIDE SEQUENCE</scope>
</reference>
<name>A0A6V7PSZ4_ANACO</name>
<evidence type="ECO:0000313" key="2">
    <source>
        <dbReference type="EMBL" id="CAD1833885.1"/>
    </source>
</evidence>
<sequence>MDIFIPEDYVRTRREIKRQQSQTPAQQKQKLQIQIFQVGSHDGSPLPTPRDSPSSLASATAAGAASSPAAAFASAAARFPKASAEGRAFSTDHLFDCFKPY</sequence>
<gene>
    <name evidence="2" type="ORF">CB5_LOCUS17096</name>
</gene>
<proteinExistence type="predicted"/>
<evidence type="ECO:0000256" key="1">
    <source>
        <dbReference type="SAM" id="MobiDB-lite"/>
    </source>
</evidence>
<accession>A0A6V7PSZ4</accession>